<sequence length="1324" mass="145301">MSSSREIKQLQKAKSKAQSSNNMREEASICNQLGELLSRNGDYEAAIAEHQQELALSEVLNDVIGRAVANRKIGECYAEMGKIEAALKHQRCHLDLARSVRDHAEEQRALATIGRTFLFRFESDQSRESLEQAEDAFRKSLAIVEDRLEGTVLARELSEMRARLFLNLGLVCDHLGQPKRCSDFIRRSVFIAEKSQLLEDLYRANFNLGNICFRNGQHSNAVRCLEQAKECARKIKDKFSESECFHCIGKVQLSLGDFTAARRSLKKAVQLGSQQPLDRQAVKKVFKYADKGCKLEEQIGDDLCNKHTHEAVGLAEQLGDLYCKVGCYSKALDAYQAQLSAAEALGKPARELAVIHVSLAATYSDLRQYAKAVEHYRHELALRQGNSKEECNTWLNIAVSQEEGGCAFEDIDSSYRAALRCAQSAGKTRLQKHVLRVWLAAQRRSGSSSADETEARLRELCASEGWSADGSDGEDEEEEEEMENSEPLEDSDIALSDSGRLETFQIVFARRRSPVRRTGWNKRNEKGETSLHRACIDGNLKQVQFLVEQGHPVNPRDYCGWTPLHEACNHGHYEIVALLLERGANVSDPGGPLCEGVTPLHDALACGNFKVARLLVERGASVTVRNSKGETPMETLRQWQGTYSRELDHDTKQECAATERLLRKALAGGGEAFISCTMPNWPSVCPAALFTFPICTFLIPVLAPPPCILDAPAEEARIRSSSQKEAPPNKAASSVPSSGRESIREAAAPSVFAREEYHSAIRNLGSSKTLLQGLSQPQFSSAPPVSSSGKSALVPEEEYVADDWLEDDLGEFQPKKKRRLGVEQSGTRGEGSASYSAARVELSIYLFVCLLMYFYQVYQAPAQTFAAPMHTSVPPPIRMRVRVQGDVFLIPVPQSEADSCTVSWLCEQAAQRYYHKCGLLPRLSLQKEGALLSPQDLLLAVLHTNEEVLAEVCSWDLPPLPERYKKACHSLAVASHCGKSLQVRTSVCPGLCGLSLAPSSLTPLLRALKLQASLTELRISGNRLNNDLLPELVATVITMPRLRLLDVSSNHITGEGLEKAANALKGQSHPAFPCLEELDLSMNPLGDGVSESLACLLSCCPLLARLSLQACGLTARFLQQHRLLLASALAGTGHLKSVCFSHNALGSTGFELVLKTLPLHGLTHLDLSVVCSGPADYPALEHLAKVLSQDECSLTHLSLTGNGLTDSSVATLARCLPLCPTLVCLNLSGNPSITSTGLHSILMSLREACRPLTLLNLQGCQVSGPWDSAALDGLSEQVRDLRLCSQRLNKLDRQILKQSWKHTLAHGHFIDRNTKCLLSSAPSV</sequence>
<feature type="repeat" description="ANK" evidence="16">
    <location>
        <begin position="526"/>
        <end position="558"/>
    </location>
</feature>
<comment type="similarity">
    <text evidence="3">Belongs to the Tonsoku family.</text>
</comment>
<feature type="repeat" description="ANK" evidence="16">
    <location>
        <begin position="595"/>
        <end position="627"/>
    </location>
</feature>
<dbReference type="Gene3D" id="1.25.40.20">
    <property type="entry name" value="Ankyrin repeat-containing domain"/>
    <property type="match status" value="1"/>
</dbReference>
<keyword evidence="13" id="KW-0539">Nucleus</keyword>
<evidence type="ECO:0000256" key="3">
    <source>
        <dbReference type="ARBA" id="ARBA00010999"/>
    </source>
</evidence>
<evidence type="ECO:0000313" key="19">
    <source>
        <dbReference type="Ensembl" id="ENSMMDP00005005333.1"/>
    </source>
</evidence>
<feature type="region of interest" description="Disordered" evidence="18">
    <location>
        <begin position="465"/>
        <end position="494"/>
    </location>
</feature>
<dbReference type="SMART" id="SM00248">
    <property type="entry name" value="ANK"/>
    <property type="match status" value="3"/>
</dbReference>
<dbReference type="GO" id="GO:0000724">
    <property type="term" value="P:double-strand break repair via homologous recombination"/>
    <property type="evidence" value="ECO:0007669"/>
    <property type="project" value="TreeGrafter"/>
</dbReference>
<dbReference type="SMART" id="SM00028">
    <property type="entry name" value="TPR"/>
    <property type="match status" value="7"/>
</dbReference>
<keyword evidence="11 16" id="KW-0040">ANK repeat</keyword>
<feature type="region of interest" description="Disordered" evidence="18">
    <location>
        <begin position="718"/>
        <end position="742"/>
    </location>
</feature>
<dbReference type="InterPro" id="IPR019734">
    <property type="entry name" value="TPR_rpt"/>
</dbReference>
<dbReference type="Ensembl" id="ENSMMDT00005005478.1">
    <property type="protein sequence ID" value="ENSMMDP00005005333.1"/>
    <property type="gene ID" value="ENSMMDG00005002892.1"/>
</dbReference>
<keyword evidence="7" id="KW-0677">Repeat</keyword>
<evidence type="ECO:0000256" key="11">
    <source>
        <dbReference type="ARBA" id="ARBA00023043"/>
    </source>
</evidence>
<feature type="compositionally biased region" description="Low complexity" evidence="18">
    <location>
        <begin position="10"/>
        <end position="20"/>
    </location>
</feature>
<dbReference type="PRINTS" id="PR01415">
    <property type="entry name" value="ANKYRIN"/>
</dbReference>
<dbReference type="Proteomes" id="UP000472263">
    <property type="component" value="Chromosome 22"/>
</dbReference>
<evidence type="ECO:0000256" key="5">
    <source>
        <dbReference type="ARBA" id="ARBA00022454"/>
    </source>
</evidence>
<feature type="repeat" description="ANK" evidence="16">
    <location>
        <begin position="559"/>
        <end position="591"/>
    </location>
</feature>
<dbReference type="PROSITE" id="PS50005">
    <property type="entry name" value="TPR"/>
    <property type="match status" value="1"/>
</dbReference>
<evidence type="ECO:0000256" key="17">
    <source>
        <dbReference type="PROSITE-ProRule" id="PRU00339"/>
    </source>
</evidence>
<evidence type="ECO:0000256" key="15">
    <source>
        <dbReference type="ARBA" id="ARBA00033240"/>
    </source>
</evidence>
<dbReference type="PANTHER" id="PTHR46358:SF1">
    <property type="entry name" value="TONSOKU-LIKE PROTEIN"/>
    <property type="match status" value="1"/>
</dbReference>
<dbReference type="Gene3D" id="1.25.40.10">
    <property type="entry name" value="Tetratricopeptide repeat domain"/>
    <property type="match status" value="2"/>
</dbReference>
<evidence type="ECO:0000256" key="8">
    <source>
        <dbReference type="ARBA" id="ARBA00022763"/>
    </source>
</evidence>
<dbReference type="InterPro" id="IPR032675">
    <property type="entry name" value="LRR_dom_sf"/>
</dbReference>
<dbReference type="Pfam" id="PF13516">
    <property type="entry name" value="LRR_6"/>
    <property type="match status" value="4"/>
</dbReference>
<reference evidence="19" key="1">
    <citation type="submission" date="2019-06" db="EMBL/GenBank/DDBJ databases">
        <authorList>
            <consortium name="Wellcome Sanger Institute Data Sharing"/>
        </authorList>
    </citation>
    <scope>NUCLEOTIDE SEQUENCE [LARGE SCALE GENOMIC DNA]</scope>
</reference>
<dbReference type="PROSITE" id="PS50088">
    <property type="entry name" value="ANK_REPEAT"/>
    <property type="match status" value="3"/>
</dbReference>
<organism evidence="19 20">
    <name type="scientific">Myripristis murdjan</name>
    <name type="common">pinecone soldierfish</name>
    <dbReference type="NCBI Taxonomy" id="586833"/>
    <lineage>
        <taxon>Eukaryota</taxon>
        <taxon>Metazoa</taxon>
        <taxon>Chordata</taxon>
        <taxon>Craniata</taxon>
        <taxon>Vertebrata</taxon>
        <taxon>Euteleostomi</taxon>
        <taxon>Actinopterygii</taxon>
        <taxon>Neopterygii</taxon>
        <taxon>Teleostei</taxon>
        <taxon>Neoteleostei</taxon>
        <taxon>Acanthomorphata</taxon>
        <taxon>Holocentriformes</taxon>
        <taxon>Holocentridae</taxon>
        <taxon>Myripristis</taxon>
    </lineage>
</organism>
<keyword evidence="20" id="KW-1185">Reference proteome</keyword>
<reference evidence="19" key="2">
    <citation type="submission" date="2025-08" db="UniProtKB">
        <authorList>
            <consortium name="Ensembl"/>
        </authorList>
    </citation>
    <scope>IDENTIFICATION</scope>
</reference>
<feature type="region of interest" description="Disordered" evidence="18">
    <location>
        <begin position="1"/>
        <end position="24"/>
    </location>
</feature>
<dbReference type="Pfam" id="PF13424">
    <property type="entry name" value="TPR_12"/>
    <property type="match status" value="3"/>
</dbReference>
<feature type="compositionally biased region" description="Acidic residues" evidence="18">
    <location>
        <begin position="471"/>
        <end position="492"/>
    </location>
</feature>
<dbReference type="GO" id="GO:0043596">
    <property type="term" value="C:nuclear replication fork"/>
    <property type="evidence" value="ECO:0007669"/>
    <property type="project" value="TreeGrafter"/>
</dbReference>
<evidence type="ECO:0000256" key="6">
    <source>
        <dbReference type="ARBA" id="ARBA00022614"/>
    </source>
</evidence>
<dbReference type="GO" id="GO:0006325">
    <property type="term" value="P:chromatin organization"/>
    <property type="evidence" value="ECO:0007669"/>
    <property type="project" value="UniProtKB-KW"/>
</dbReference>
<dbReference type="Pfam" id="PF12796">
    <property type="entry name" value="Ank_2"/>
    <property type="match status" value="1"/>
</dbReference>
<evidence type="ECO:0000256" key="9">
    <source>
        <dbReference type="ARBA" id="ARBA00022803"/>
    </source>
</evidence>
<accession>A0A667WUS5</accession>
<reference evidence="19" key="3">
    <citation type="submission" date="2025-09" db="UniProtKB">
        <authorList>
            <consortium name="Ensembl"/>
        </authorList>
    </citation>
    <scope>IDENTIFICATION</scope>
</reference>
<keyword evidence="8" id="KW-0227">DNA damage</keyword>
<dbReference type="PROSITE" id="PS50297">
    <property type="entry name" value="ANK_REP_REGION"/>
    <property type="match status" value="3"/>
</dbReference>
<dbReference type="GO" id="GO:0031297">
    <property type="term" value="P:replication fork processing"/>
    <property type="evidence" value="ECO:0007669"/>
    <property type="project" value="TreeGrafter"/>
</dbReference>
<keyword evidence="10" id="KW-0156">Chromatin regulator</keyword>
<keyword evidence="5" id="KW-0158">Chromosome</keyword>
<evidence type="ECO:0000256" key="1">
    <source>
        <dbReference type="ARBA" id="ARBA00004123"/>
    </source>
</evidence>
<feature type="repeat" description="TPR" evidence="17">
    <location>
        <begin position="353"/>
        <end position="386"/>
    </location>
</feature>
<dbReference type="InterPro" id="IPR002110">
    <property type="entry name" value="Ankyrin_rpt"/>
</dbReference>
<evidence type="ECO:0000313" key="20">
    <source>
        <dbReference type="Proteomes" id="UP000472263"/>
    </source>
</evidence>
<evidence type="ECO:0000256" key="2">
    <source>
        <dbReference type="ARBA" id="ARBA00004286"/>
    </source>
</evidence>
<comment type="subcellular location">
    <subcellularLocation>
        <location evidence="2">Chromosome</location>
    </subcellularLocation>
    <subcellularLocation>
        <location evidence="1">Nucleus</location>
    </subcellularLocation>
</comment>
<dbReference type="GeneTree" id="ENSGT00940000160188"/>
<dbReference type="InterPro" id="IPR011990">
    <property type="entry name" value="TPR-like_helical_dom_sf"/>
</dbReference>
<dbReference type="SUPFAM" id="SSF52047">
    <property type="entry name" value="RNI-like"/>
    <property type="match status" value="1"/>
</dbReference>
<evidence type="ECO:0000256" key="10">
    <source>
        <dbReference type="ARBA" id="ARBA00022853"/>
    </source>
</evidence>
<evidence type="ECO:0000256" key="16">
    <source>
        <dbReference type="PROSITE-ProRule" id="PRU00023"/>
    </source>
</evidence>
<proteinExistence type="inferred from homology"/>
<dbReference type="Gene3D" id="3.80.10.10">
    <property type="entry name" value="Ribonuclease Inhibitor"/>
    <property type="match status" value="2"/>
</dbReference>
<dbReference type="PANTHER" id="PTHR46358">
    <property type="entry name" value="TONSOKU-LIKE PROTEIN"/>
    <property type="match status" value="1"/>
</dbReference>
<dbReference type="SMART" id="SM00368">
    <property type="entry name" value="LRR_RI"/>
    <property type="match status" value="3"/>
</dbReference>
<dbReference type="SUPFAM" id="SSF48452">
    <property type="entry name" value="TPR-like"/>
    <property type="match status" value="3"/>
</dbReference>
<evidence type="ECO:0000256" key="4">
    <source>
        <dbReference type="ARBA" id="ARBA00017829"/>
    </source>
</evidence>
<protein>
    <recommendedName>
        <fullName evidence="4">Tonsoku-like protein</fullName>
    </recommendedName>
    <alternativeName>
        <fullName evidence="15">NF-kappa-B inhibitor-like protein 2</fullName>
    </alternativeName>
    <alternativeName>
        <fullName evidence="14">Nuclear factor of kappa light polypeptide gene enhancer in B-cells inhibitor-like 2</fullName>
    </alternativeName>
</protein>
<evidence type="ECO:0000256" key="18">
    <source>
        <dbReference type="SAM" id="MobiDB-lite"/>
    </source>
</evidence>
<dbReference type="InterPro" id="IPR036770">
    <property type="entry name" value="Ankyrin_rpt-contain_sf"/>
</dbReference>
<keyword evidence="9 17" id="KW-0802">TPR repeat</keyword>
<dbReference type="InterPro" id="IPR001611">
    <property type="entry name" value="Leu-rich_rpt"/>
</dbReference>
<keyword evidence="6" id="KW-0433">Leucine-rich repeat</keyword>
<feature type="compositionally biased region" description="Polar residues" evidence="18">
    <location>
        <begin position="731"/>
        <end position="740"/>
    </location>
</feature>
<evidence type="ECO:0000256" key="13">
    <source>
        <dbReference type="ARBA" id="ARBA00023242"/>
    </source>
</evidence>
<evidence type="ECO:0000256" key="14">
    <source>
        <dbReference type="ARBA" id="ARBA00030801"/>
    </source>
</evidence>
<evidence type="ECO:0000256" key="12">
    <source>
        <dbReference type="ARBA" id="ARBA00023204"/>
    </source>
</evidence>
<dbReference type="SUPFAM" id="SSF48403">
    <property type="entry name" value="Ankyrin repeat"/>
    <property type="match status" value="1"/>
</dbReference>
<name>A0A667WUS5_9TELE</name>
<dbReference type="InterPro" id="IPR052311">
    <property type="entry name" value="MMS22L-TONSL_complex_comp"/>
</dbReference>
<keyword evidence="12" id="KW-0234">DNA repair</keyword>
<gene>
    <name evidence="19" type="primary">TONSL</name>
    <name evidence="19" type="synonym">tonsl</name>
</gene>
<evidence type="ECO:0000256" key="7">
    <source>
        <dbReference type="ARBA" id="ARBA00022737"/>
    </source>
</evidence>